<feature type="domain" description="Ubiquitin-like protease family profile" evidence="5">
    <location>
        <begin position="183"/>
        <end position="307"/>
    </location>
</feature>
<comment type="caution">
    <text evidence="6">The sequence shown here is derived from an EMBL/GenBank/DDBJ whole genome shotgun (WGS) entry which is preliminary data.</text>
</comment>
<name>A0AAN7ZEF3_9COLE</name>
<dbReference type="GO" id="GO:0006508">
    <property type="term" value="P:proteolysis"/>
    <property type="evidence" value="ECO:0007669"/>
    <property type="project" value="UniProtKB-KW"/>
</dbReference>
<evidence type="ECO:0000256" key="3">
    <source>
        <dbReference type="ARBA" id="ARBA00022801"/>
    </source>
</evidence>
<gene>
    <name evidence="6" type="ORF">RI129_000099</name>
</gene>
<evidence type="ECO:0000256" key="2">
    <source>
        <dbReference type="ARBA" id="ARBA00022670"/>
    </source>
</evidence>
<keyword evidence="7" id="KW-1185">Reference proteome</keyword>
<feature type="region of interest" description="Disordered" evidence="4">
    <location>
        <begin position="342"/>
        <end position="374"/>
    </location>
</feature>
<evidence type="ECO:0000313" key="6">
    <source>
        <dbReference type="EMBL" id="KAK5637881.1"/>
    </source>
</evidence>
<dbReference type="Gene3D" id="3.40.395.10">
    <property type="entry name" value="Adenoviral Proteinase, Chain A"/>
    <property type="match status" value="1"/>
</dbReference>
<dbReference type="InterPro" id="IPR003653">
    <property type="entry name" value="Peptidase_C48_C"/>
</dbReference>
<sequence length="385" mass="44093">VNAQLSTQRENVISKKKRTFAGTRPTKTAAKKSRLSPDITMEFTDDLVSSQIIMPPPNAASTPMTRSPQNDVENIDDLLSNLQITPPDNVRPLRTPETVADIPSPYLPEEYFEIFCRDNFMEAYHNPTSLIDVNSLFGYLMYIAYIAYDKTKSLLISINYTIGVYNRTDVSPREGAWGNPDNYEVLFIPVYFPVHFGLVIHEKGGRTVFYDPLPNENRLYSSHNSHYLTAIKNAIREYDVTYPSNNHINVEIANPNCYNLQRDSYNCGYFVSLYVETYLLNEKKMLLAEFDIATERQRISGMLHELCNGIVPQYEARPDNPFHEVTEHNEDDDMPIVEVHESDNFSNDSDISMMSASSTSSRRSTRSTRNKTSIIEPRRLQLVKI</sequence>
<evidence type="ECO:0000256" key="1">
    <source>
        <dbReference type="ARBA" id="ARBA00005234"/>
    </source>
</evidence>
<evidence type="ECO:0000313" key="7">
    <source>
        <dbReference type="Proteomes" id="UP001329430"/>
    </source>
</evidence>
<dbReference type="SUPFAM" id="SSF54001">
    <property type="entry name" value="Cysteine proteinases"/>
    <property type="match status" value="1"/>
</dbReference>
<keyword evidence="3" id="KW-0378">Hydrolase</keyword>
<protein>
    <recommendedName>
        <fullName evidence="5">Ubiquitin-like protease family profile domain-containing protein</fullName>
    </recommendedName>
</protein>
<dbReference type="Proteomes" id="UP001329430">
    <property type="component" value="Unassembled WGS sequence"/>
</dbReference>
<accession>A0AAN7ZEF3</accession>
<keyword evidence="2" id="KW-0645">Protease</keyword>
<dbReference type="Pfam" id="PF02902">
    <property type="entry name" value="Peptidase_C48"/>
    <property type="match status" value="1"/>
</dbReference>
<reference evidence="6 7" key="1">
    <citation type="journal article" date="2024" name="Insects">
        <title>An Improved Chromosome-Level Genome Assembly of the Firefly Pyrocoelia pectoralis.</title>
        <authorList>
            <person name="Fu X."/>
            <person name="Meyer-Rochow V.B."/>
            <person name="Ballantyne L."/>
            <person name="Zhu X."/>
        </authorList>
    </citation>
    <scope>NUCLEOTIDE SEQUENCE [LARGE SCALE GENOMIC DNA]</scope>
    <source>
        <strain evidence="6">XCY_ONT2</strain>
    </source>
</reference>
<comment type="similarity">
    <text evidence="1">Belongs to the peptidase C48 family.</text>
</comment>
<feature type="compositionally biased region" description="Low complexity" evidence="4">
    <location>
        <begin position="346"/>
        <end position="362"/>
    </location>
</feature>
<evidence type="ECO:0000256" key="4">
    <source>
        <dbReference type="SAM" id="MobiDB-lite"/>
    </source>
</evidence>
<feature type="non-terminal residue" evidence="6">
    <location>
        <position position="1"/>
    </location>
</feature>
<organism evidence="6 7">
    <name type="scientific">Pyrocoelia pectoralis</name>
    <dbReference type="NCBI Taxonomy" id="417401"/>
    <lineage>
        <taxon>Eukaryota</taxon>
        <taxon>Metazoa</taxon>
        <taxon>Ecdysozoa</taxon>
        <taxon>Arthropoda</taxon>
        <taxon>Hexapoda</taxon>
        <taxon>Insecta</taxon>
        <taxon>Pterygota</taxon>
        <taxon>Neoptera</taxon>
        <taxon>Endopterygota</taxon>
        <taxon>Coleoptera</taxon>
        <taxon>Polyphaga</taxon>
        <taxon>Elateriformia</taxon>
        <taxon>Elateroidea</taxon>
        <taxon>Lampyridae</taxon>
        <taxon>Lampyrinae</taxon>
        <taxon>Pyrocoelia</taxon>
    </lineage>
</organism>
<dbReference type="InterPro" id="IPR038765">
    <property type="entry name" value="Papain-like_cys_pep_sf"/>
</dbReference>
<proteinExistence type="inferred from homology"/>
<dbReference type="GO" id="GO:0008234">
    <property type="term" value="F:cysteine-type peptidase activity"/>
    <property type="evidence" value="ECO:0007669"/>
    <property type="project" value="InterPro"/>
</dbReference>
<evidence type="ECO:0000259" key="5">
    <source>
        <dbReference type="Pfam" id="PF02902"/>
    </source>
</evidence>
<dbReference type="EMBL" id="JAVRBK010000021">
    <property type="protein sequence ID" value="KAK5637881.1"/>
    <property type="molecule type" value="Genomic_DNA"/>
</dbReference>
<dbReference type="AlphaFoldDB" id="A0AAN7ZEF3"/>